<dbReference type="Proteomes" id="UP000198995">
    <property type="component" value="Unassembled WGS sequence"/>
</dbReference>
<dbReference type="AlphaFoldDB" id="A0A1G7AJZ5"/>
<evidence type="ECO:0000256" key="1">
    <source>
        <dbReference type="SAM" id="MobiDB-lite"/>
    </source>
</evidence>
<dbReference type="EMBL" id="FNAF01000024">
    <property type="protein sequence ID" value="SDE14196.1"/>
    <property type="molecule type" value="Genomic_DNA"/>
</dbReference>
<feature type="region of interest" description="Disordered" evidence="1">
    <location>
        <begin position="179"/>
        <end position="198"/>
    </location>
</feature>
<dbReference type="STRING" id="2741.SAMN04489866_1244"/>
<evidence type="ECO:0000313" key="2">
    <source>
        <dbReference type="EMBL" id="SDE14196.1"/>
    </source>
</evidence>
<accession>A0A1G7AJZ5</accession>
<reference evidence="2 3" key="1">
    <citation type="submission" date="2016-10" db="EMBL/GenBank/DDBJ databases">
        <authorList>
            <person name="de Groot N.N."/>
        </authorList>
    </citation>
    <scope>NUCLEOTIDE SEQUENCE [LARGE SCALE GENOMIC DNA]</scope>
    <source>
        <strain evidence="2 3">DSM 20475</strain>
    </source>
</reference>
<evidence type="ECO:0000313" key="3">
    <source>
        <dbReference type="Proteomes" id="UP000198995"/>
    </source>
</evidence>
<proteinExistence type="predicted"/>
<organism evidence="2 3">
    <name type="scientific">Peptococcus niger</name>
    <dbReference type="NCBI Taxonomy" id="2741"/>
    <lineage>
        <taxon>Bacteria</taxon>
        <taxon>Bacillati</taxon>
        <taxon>Bacillota</taxon>
        <taxon>Clostridia</taxon>
        <taxon>Eubacteriales</taxon>
        <taxon>Peptococcaceae</taxon>
        <taxon>Peptococcus</taxon>
    </lineage>
</organism>
<sequence>MQDTKTLSKVVAWDNVNRFILKMTVSIDEHNLVEASYYIYKMVGYSLEDMHGLVIEEFEEIGTFGEEFNYDPIKGEYSWTKNMTFEQIEDFLFGSSSWDNGCMKGYFASPYYPILENAGQNLEPSEYMEGLSPELEVMISLCKRHSGKEVSNQLAGFIIYWFEALEEVEPEAVRKDINAEKTVTGQGGTEDGKQNGSF</sequence>
<gene>
    <name evidence="2" type="ORF">SAMN04489866_1244</name>
</gene>
<protein>
    <submittedName>
        <fullName evidence="2">Uncharacterized protein</fullName>
    </submittedName>
</protein>
<name>A0A1G7AJZ5_PEPNI</name>
<dbReference type="RefSeq" id="WP_091792468.1">
    <property type="nucleotide sequence ID" value="NZ_FNAF01000024.1"/>
</dbReference>
<keyword evidence="3" id="KW-1185">Reference proteome</keyword>